<dbReference type="EMBL" id="CP043930">
    <property type="protein sequence ID" value="QGQ22073.1"/>
    <property type="molecule type" value="Genomic_DNA"/>
</dbReference>
<dbReference type="AlphaFoldDB" id="A0A6I6A7G9"/>
<dbReference type="InterPro" id="IPR016053">
    <property type="entry name" value="Haem_Oase-like"/>
</dbReference>
<dbReference type="GO" id="GO:0004392">
    <property type="term" value="F:heme oxygenase (decyclizing) activity"/>
    <property type="evidence" value="ECO:0007669"/>
    <property type="project" value="InterPro"/>
</dbReference>
<sequence length="204" mass="23780">MSVRDFSSELRVSIQKYHDEIESSYLAKRIIRTKITRSEYCWLLSQLYYLHCALESSWQNNLGFSSLYDTSIHSRIPALKADLELLNEGNYYALHDSTVRLLAKFEEWNVTNHYSLIGALYVIEGSRLGGVLLKDLLYDALKLTNKEGAAYFLGTSEFWHKSWREFKRRISESPEMESHQELISNASIETFQGLTDLYNTRPFI</sequence>
<proteinExistence type="predicted"/>
<gene>
    <name evidence="1" type="ORF">F1728_04910</name>
</gene>
<dbReference type="Pfam" id="PF01126">
    <property type="entry name" value="Heme_oxygenase"/>
    <property type="match status" value="1"/>
</dbReference>
<name>A0A6I6A7G9_9PLAN</name>
<accession>A0A6I6A7G9</accession>
<dbReference type="KEGG" id="gim:F1728_04910"/>
<dbReference type="CDD" id="cd19166">
    <property type="entry name" value="HemeO-bac"/>
    <property type="match status" value="1"/>
</dbReference>
<dbReference type="InterPro" id="IPR016084">
    <property type="entry name" value="Haem_Oase-like_multi-hlx"/>
</dbReference>
<protein>
    <submittedName>
        <fullName evidence="1">Biliverdin-producing heme oxygenase</fullName>
    </submittedName>
</protein>
<evidence type="ECO:0000313" key="2">
    <source>
        <dbReference type="Proteomes" id="UP000427281"/>
    </source>
</evidence>
<dbReference type="Gene3D" id="1.20.910.10">
    <property type="entry name" value="Heme oxygenase-like"/>
    <property type="match status" value="1"/>
</dbReference>
<dbReference type="Proteomes" id="UP000427281">
    <property type="component" value="Chromosome"/>
</dbReference>
<reference evidence="1 2" key="1">
    <citation type="submission" date="2019-09" db="EMBL/GenBank/DDBJ databases">
        <title>Gimesia benthica sp. nov., a novel bacterium isolated from deep-sea water of the Northwest Indian Ocean.</title>
        <authorList>
            <person name="Dai X."/>
        </authorList>
    </citation>
    <scope>NUCLEOTIDE SEQUENCE [LARGE SCALE GENOMIC DNA]</scope>
    <source>
        <strain evidence="1 2">E7</strain>
    </source>
</reference>
<dbReference type="GO" id="GO:0006788">
    <property type="term" value="P:heme oxidation"/>
    <property type="evidence" value="ECO:0007669"/>
    <property type="project" value="InterPro"/>
</dbReference>
<organism evidence="1 2">
    <name type="scientific">Gimesia benthica</name>
    <dbReference type="NCBI Taxonomy" id="2608982"/>
    <lineage>
        <taxon>Bacteria</taxon>
        <taxon>Pseudomonadati</taxon>
        <taxon>Planctomycetota</taxon>
        <taxon>Planctomycetia</taxon>
        <taxon>Planctomycetales</taxon>
        <taxon>Planctomycetaceae</taxon>
        <taxon>Gimesia</taxon>
    </lineage>
</organism>
<keyword evidence="2" id="KW-1185">Reference proteome</keyword>
<dbReference type="SUPFAM" id="SSF48613">
    <property type="entry name" value="Heme oxygenase-like"/>
    <property type="match status" value="1"/>
</dbReference>
<evidence type="ECO:0000313" key="1">
    <source>
        <dbReference type="EMBL" id="QGQ22073.1"/>
    </source>
</evidence>